<accession>A0A7X9WEQ5</accession>
<dbReference type="EMBL" id="JABBLX010000008">
    <property type="protein sequence ID" value="NMK97312.1"/>
    <property type="molecule type" value="Genomic_DNA"/>
</dbReference>
<dbReference type="Proteomes" id="UP000538955">
    <property type="component" value="Unassembled WGS sequence"/>
</dbReference>
<feature type="compositionally biased region" description="Basic and acidic residues" evidence="1">
    <location>
        <begin position="147"/>
        <end position="159"/>
    </location>
</feature>
<dbReference type="EMBL" id="JABBMI010000057">
    <property type="protein sequence ID" value="NMK54131.1"/>
    <property type="molecule type" value="Genomic_DNA"/>
</dbReference>
<keyword evidence="4" id="KW-1185">Reference proteome</keyword>
<protein>
    <submittedName>
        <fullName evidence="3">Uncharacterized protein</fullName>
    </submittedName>
</protein>
<evidence type="ECO:0000313" key="4">
    <source>
        <dbReference type="Proteomes" id="UP000538955"/>
    </source>
</evidence>
<gene>
    <name evidence="3" type="ORF">HHM13_04245</name>
    <name evidence="2" type="ORF">HHM24_05100</name>
</gene>
<feature type="compositionally biased region" description="Polar residues" evidence="1">
    <location>
        <begin position="133"/>
        <end position="144"/>
    </location>
</feature>
<evidence type="ECO:0000313" key="5">
    <source>
        <dbReference type="Proteomes" id="UP000550736"/>
    </source>
</evidence>
<comment type="caution">
    <text evidence="3">The sequence shown here is derived from an EMBL/GenBank/DDBJ whole genome shotgun (WGS) entry which is preliminary data.</text>
</comment>
<feature type="region of interest" description="Disordered" evidence="1">
    <location>
        <begin position="127"/>
        <end position="159"/>
    </location>
</feature>
<evidence type="ECO:0000313" key="3">
    <source>
        <dbReference type="EMBL" id="NMK97312.1"/>
    </source>
</evidence>
<dbReference type="Proteomes" id="UP000550736">
    <property type="component" value="Unassembled WGS sequence"/>
</dbReference>
<sequence>MNLKNILLSVVAVILSICLVGLIFLATNQNALAKVHQTICTFSKVNKVSYIEDTFNLHSNYTAKASEKDKNDKDNEITYNKFNNKTTNNQTSYKFTPQECNVIALNYADHHLKTNYKIDHMQSESPKAKYSFSDANGKQHTNISVDEDGHVNNEQSHSR</sequence>
<dbReference type="RefSeq" id="WP_002433156.1">
    <property type="nucleotide sequence ID" value="NZ_AP014956.1"/>
</dbReference>
<evidence type="ECO:0000256" key="1">
    <source>
        <dbReference type="SAM" id="MobiDB-lite"/>
    </source>
</evidence>
<reference evidence="4 5" key="1">
    <citation type="submission" date="2020-04" db="EMBL/GenBank/DDBJ databases">
        <title>The Epidemiology and Molecular Characteristics of Linezolid-Resistant Staphylococcus capitis in Huashan Hospital, Shanghai.</title>
        <authorList>
            <person name="Ding L."/>
            <person name="Li P."/>
            <person name="Yang Y."/>
            <person name="Lin D."/>
            <person name="Xu X."/>
        </authorList>
    </citation>
    <scope>NUCLEOTIDE SEQUENCE [LARGE SCALE GENOMIC DNA]</scope>
    <source>
        <strain evidence="3 5">12-86</strain>
        <strain evidence="2 4">17-84</strain>
    </source>
</reference>
<dbReference type="AlphaFoldDB" id="A0A7X9WEQ5"/>
<dbReference type="GeneID" id="93670204"/>
<name>A0A7X9WEQ5_STACP</name>
<organism evidence="3 5">
    <name type="scientific">Staphylococcus capitis</name>
    <dbReference type="NCBI Taxonomy" id="29388"/>
    <lineage>
        <taxon>Bacteria</taxon>
        <taxon>Bacillati</taxon>
        <taxon>Bacillota</taxon>
        <taxon>Bacilli</taxon>
        <taxon>Bacillales</taxon>
        <taxon>Staphylococcaceae</taxon>
        <taxon>Staphylococcus</taxon>
    </lineage>
</organism>
<evidence type="ECO:0000313" key="2">
    <source>
        <dbReference type="EMBL" id="NMK54131.1"/>
    </source>
</evidence>
<proteinExistence type="predicted"/>